<dbReference type="Gene3D" id="3.40.710.10">
    <property type="entry name" value="DD-peptidase/beta-lactamase superfamily"/>
    <property type="match status" value="1"/>
</dbReference>
<dbReference type="SUPFAM" id="SSF56601">
    <property type="entry name" value="beta-lactamase/transpeptidase-like"/>
    <property type="match status" value="1"/>
</dbReference>
<dbReference type="PANTHER" id="PTHR30023">
    <property type="entry name" value="D-ALANYL-D-ALANINE CARBOXYPEPTIDASE"/>
    <property type="match status" value="1"/>
</dbReference>
<dbReference type="Proteomes" id="UP000645390">
    <property type="component" value="Unassembled WGS sequence"/>
</dbReference>
<dbReference type="InterPro" id="IPR012338">
    <property type="entry name" value="Beta-lactam/transpept-like"/>
</dbReference>
<dbReference type="EMBL" id="BMDJ01000008">
    <property type="protein sequence ID" value="GGI27437.1"/>
    <property type="molecule type" value="Genomic_DNA"/>
</dbReference>
<evidence type="ECO:0000256" key="3">
    <source>
        <dbReference type="SAM" id="SignalP"/>
    </source>
</evidence>
<dbReference type="PANTHER" id="PTHR30023:SF0">
    <property type="entry name" value="PENICILLIN-SENSITIVE CARBOXYPEPTIDASE A"/>
    <property type="match status" value="1"/>
</dbReference>
<dbReference type="Gene3D" id="3.50.80.20">
    <property type="entry name" value="D-Ala-D-Ala carboxypeptidase C, peptidase S13"/>
    <property type="match status" value="1"/>
</dbReference>
<comment type="similarity">
    <text evidence="1">Belongs to the peptidase S13 family.</text>
</comment>
<organism evidence="4 5">
    <name type="scientific">Pedobacter mendelii</name>
    <dbReference type="NCBI Taxonomy" id="1908240"/>
    <lineage>
        <taxon>Bacteria</taxon>
        <taxon>Pseudomonadati</taxon>
        <taxon>Bacteroidota</taxon>
        <taxon>Sphingobacteriia</taxon>
        <taxon>Sphingobacteriales</taxon>
        <taxon>Sphingobacteriaceae</taxon>
        <taxon>Pedobacter</taxon>
    </lineage>
</organism>
<feature type="chain" id="PRO_5046383893" evidence="3">
    <location>
        <begin position="20"/>
        <end position="468"/>
    </location>
</feature>
<evidence type="ECO:0000313" key="4">
    <source>
        <dbReference type="EMBL" id="GGI27437.1"/>
    </source>
</evidence>
<reference evidence="5" key="1">
    <citation type="journal article" date="2019" name="Int. J. Syst. Evol. Microbiol.">
        <title>The Global Catalogue of Microorganisms (GCM) 10K type strain sequencing project: providing services to taxonomists for standard genome sequencing and annotation.</title>
        <authorList>
            <consortium name="The Broad Institute Genomics Platform"/>
            <consortium name="The Broad Institute Genome Sequencing Center for Infectious Disease"/>
            <person name="Wu L."/>
            <person name="Ma J."/>
        </authorList>
    </citation>
    <scope>NUCLEOTIDE SEQUENCE [LARGE SCALE GENOMIC DNA]</scope>
    <source>
        <strain evidence="5">CCM 8939</strain>
    </source>
</reference>
<evidence type="ECO:0000256" key="1">
    <source>
        <dbReference type="ARBA" id="ARBA00006096"/>
    </source>
</evidence>
<evidence type="ECO:0000256" key="2">
    <source>
        <dbReference type="ARBA" id="ARBA00022801"/>
    </source>
</evidence>
<proteinExistence type="inferred from homology"/>
<dbReference type="NCBIfam" id="TIGR00666">
    <property type="entry name" value="PBP4"/>
    <property type="match status" value="1"/>
</dbReference>
<sequence length="468" mass="51086">MKIFKVSIILIALSFQSFAQNRIQNLEKAFNNLLNDEQTKHAIASLCVLDANTGKTLFAKNEQIGLATASTLKTITAATAFSILGKDFRFQTSLAYTGNITADGTLKGNLIIIGSGDPTLGSWRYQNKENTVLKQWVTAISTAGIKKIEGSIIGDDRIFGTQTTPEGWVWQDIGNYYGAGTSGLAWRENQFDIHLRPGTGISDEVKIVKTTPETPYIQIVNELKTGATGTGDRSYAFLPPYSNVAYLRGNWGMGISKTGISVALPDPAFDCAYRLQDTLKRLGVTATQQATTTRLLISSNQSIPVVTQKISTISSPTLSEITYWFLKKSINLYGETLLKTIALKSGKSATTSNGAQTEINFWSEKGIDKSALNIIDGSGLSPGDRVTTSAMANILYQIQKENWYADFYKALPEYNGMKIKSGTINDVSAFAGYHTDSAGNKYVIVININNYMGSGINKKLFKVLDELK</sequence>
<dbReference type="PRINTS" id="PR00922">
    <property type="entry name" value="DADACBPTASE3"/>
</dbReference>
<dbReference type="RefSeq" id="WP_188415427.1">
    <property type="nucleotide sequence ID" value="NZ_BMDJ01000008.1"/>
</dbReference>
<accession>A0ABQ2BKQ0</accession>
<keyword evidence="2" id="KW-0378">Hydrolase</keyword>
<evidence type="ECO:0000313" key="5">
    <source>
        <dbReference type="Proteomes" id="UP000645390"/>
    </source>
</evidence>
<comment type="caution">
    <text evidence="4">The sequence shown here is derived from an EMBL/GenBank/DDBJ whole genome shotgun (WGS) entry which is preliminary data.</text>
</comment>
<protein>
    <submittedName>
        <fullName evidence="4">Peptidase M15</fullName>
    </submittedName>
</protein>
<feature type="signal peptide" evidence="3">
    <location>
        <begin position="1"/>
        <end position="19"/>
    </location>
</feature>
<gene>
    <name evidence="4" type="primary">dacB</name>
    <name evidence="4" type="ORF">GCM10008119_27650</name>
</gene>
<keyword evidence="5" id="KW-1185">Reference proteome</keyword>
<dbReference type="Pfam" id="PF02113">
    <property type="entry name" value="Peptidase_S13"/>
    <property type="match status" value="1"/>
</dbReference>
<keyword evidence="3" id="KW-0732">Signal</keyword>
<name>A0ABQ2BKQ0_9SPHI</name>
<dbReference type="InterPro" id="IPR000667">
    <property type="entry name" value="Peptidase_S13"/>
</dbReference>